<dbReference type="InterPro" id="IPR001387">
    <property type="entry name" value="Cro/C1-type_HTH"/>
</dbReference>
<reference evidence="2 3" key="1">
    <citation type="journal article" date="2016" name="Nat. Commun.">
        <title>Thousands of microbial genomes shed light on interconnected biogeochemical processes in an aquifer system.</title>
        <authorList>
            <person name="Anantharaman K."/>
            <person name="Brown C.T."/>
            <person name="Hug L.A."/>
            <person name="Sharon I."/>
            <person name="Castelle C.J."/>
            <person name="Probst A.J."/>
            <person name="Thomas B.C."/>
            <person name="Singh A."/>
            <person name="Wilkins M.J."/>
            <person name="Karaoz U."/>
            <person name="Brodie E.L."/>
            <person name="Williams K.H."/>
            <person name="Hubbard S.S."/>
            <person name="Banfield J.F."/>
        </authorList>
    </citation>
    <scope>NUCLEOTIDE SEQUENCE [LARGE SCALE GENOMIC DNA]</scope>
</reference>
<feature type="domain" description="HTH cro/C1-type" evidence="1">
    <location>
        <begin position="24"/>
        <end position="52"/>
    </location>
</feature>
<dbReference type="Proteomes" id="UP000178380">
    <property type="component" value="Unassembled WGS sequence"/>
</dbReference>
<dbReference type="Gene3D" id="1.10.260.40">
    <property type="entry name" value="lambda repressor-like DNA-binding domains"/>
    <property type="match status" value="1"/>
</dbReference>
<dbReference type="PANTHER" id="PTHR40730:SF3">
    <property type="entry name" value="HTH CRO_C1-TYPE DOMAIN-CONTAINING PROTEIN"/>
    <property type="match status" value="1"/>
</dbReference>
<sequence length="120" mass="13513">MSSKMLHPQEIAVWSIIPSIRRDIAIELKNKGISQKETARLLGVSEPAISQYFAHKRAKDISLGKKIKKEVVISASAIIADNSVVLYEIQRLMSLNETKNLICQIHLKHSNISKNCKICF</sequence>
<comment type="caution">
    <text evidence="2">The sequence shown here is derived from an EMBL/GenBank/DDBJ whole genome shotgun (WGS) entry which is preliminary data.</text>
</comment>
<evidence type="ECO:0000313" key="3">
    <source>
        <dbReference type="Proteomes" id="UP000178380"/>
    </source>
</evidence>
<dbReference type="EMBL" id="MHOR01000003">
    <property type="protein sequence ID" value="OGZ67751.1"/>
    <property type="molecule type" value="Genomic_DNA"/>
</dbReference>
<name>A0A1G2HZU5_9BACT</name>
<evidence type="ECO:0000259" key="1">
    <source>
        <dbReference type="PROSITE" id="PS50943"/>
    </source>
</evidence>
<dbReference type="AlphaFoldDB" id="A0A1G2HZU5"/>
<protein>
    <recommendedName>
        <fullName evidence="1">HTH cro/C1-type domain-containing protein</fullName>
    </recommendedName>
</protein>
<accession>A0A1G2HZU5</accession>
<proteinExistence type="predicted"/>
<dbReference type="GO" id="GO:0003677">
    <property type="term" value="F:DNA binding"/>
    <property type="evidence" value="ECO:0007669"/>
    <property type="project" value="InterPro"/>
</dbReference>
<dbReference type="InterPro" id="IPR010982">
    <property type="entry name" value="Lambda_DNA-bd_dom_sf"/>
</dbReference>
<dbReference type="PANTHER" id="PTHR40730">
    <property type="entry name" value="TRANSCRIPTIONAL REGULATOR PROTEIN-LIKE PROTEIN"/>
    <property type="match status" value="1"/>
</dbReference>
<gene>
    <name evidence="2" type="ORF">A3C58_03565</name>
</gene>
<dbReference type="CDD" id="cd00093">
    <property type="entry name" value="HTH_XRE"/>
    <property type="match status" value="1"/>
</dbReference>
<dbReference type="STRING" id="1802205.A3C58_03565"/>
<evidence type="ECO:0000313" key="2">
    <source>
        <dbReference type="EMBL" id="OGZ67751.1"/>
    </source>
</evidence>
<dbReference type="SUPFAM" id="SSF47413">
    <property type="entry name" value="lambda repressor-like DNA-binding domains"/>
    <property type="match status" value="1"/>
</dbReference>
<dbReference type="Pfam" id="PF01381">
    <property type="entry name" value="HTH_3"/>
    <property type="match status" value="1"/>
</dbReference>
<dbReference type="PROSITE" id="PS50943">
    <property type="entry name" value="HTH_CROC1"/>
    <property type="match status" value="1"/>
</dbReference>
<organism evidence="2 3">
    <name type="scientific">Candidatus Staskawiczbacteria bacterium RIFCSPHIGHO2_02_FULL_34_10</name>
    <dbReference type="NCBI Taxonomy" id="1802205"/>
    <lineage>
        <taxon>Bacteria</taxon>
        <taxon>Candidatus Staskawicziibacteriota</taxon>
    </lineage>
</organism>